<dbReference type="eggNOG" id="COG2189">
    <property type="taxonomic scope" value="Bacteria"/>
</dbReference>
<evidence type="ECO:0000256" key="1">
    <source>
        <dbReference type="ARBA" id="ARBA00006594"/>
    </source>
</evidence>
<dbReference type="GO" id="GO:0008170">
    <property type="term" value="F:N-methyltransferase activity"/>
    <property type="evidence" value="ECO:0007669"/>
    <property type="project" value="InterPro"/>
</dbReference>
<dbReference type="Pfam" id="PF01555">
    <property type="entry name" value="N6_N4_Mtase"/>
    <property type="match status" value="1"/>
</dbReference>
<accession>A4J2V3</accession>
<proteinExistence type="inferred from homology"/>
<dbReference type="HOGENOM" id="CLU_020164_1_1_9"/>
<dbReference type="STRING" id="349161.Dred_0869"/>
<evidence type="ECO:0000313" key="6">
    <source>
        <dbReference type="EMBL" id="ABO49406.1"/>
    </source>
</evidence>
<keyword evidence="7" id="KW-1185">Reference proteome</keyword>
<dbReference type="InterPro" id="IPR029063">
    <property type="entry name" value="SAM-dependent_MTases_sf"/>
</dbReference>
<organism evidence="6 7">
    <name type="scientific">Desulforamulus reducens (strain ATCC BAA-1160 / DSM 100696 / MI-1)</name>
    <name type="common">Desulfotomaculum reducens</name>
    <dbReference type="NCBI Taxonomy" id="349161"/>
    <lineage>
        <taxon>Bacteria</taxon>
        <taxon>Bacillati</taxon>
        <taxon>Bacillota</taxon>
        <taxon>Clostridia</taxon>
        <taxon>Eubacteriales</taxon>
        <taxon>Peptococcaceae</taxon>
        <taxon>Desulforamulus</taxon>
    </lineage>
</organism>
<feature type="domain" description="DNA methylase N-4/N-6" evidence="5">
    <location>
        <begin position="60"/>
        <end position="356"/>
    </location>
</feature>
<dbReference type="EMBL" id="CP000612">
    <property type="protein sequence ID" value="ABO49406.1"/>
    <property type="molecule type" value="Genomic_DNA"/>
</dbReference>
<evidence type="ECO:0000256" key="3">
    <source>
        <dbReference type="ARBA" id="ARBA00022679"/>
    </source>
</evidence>
<comment type="similarity">
    <text evidence="1">Belongs to the N(4)/N(6)-methyltransferase family.</text>
</comment>
<dbReference type="InterPro" id="IPR002941">
    <property type="entry name" value="DNA_methylase_N4/N6"/>
</dbReference>
<evidence type="ECO:0000259" key="5">
    <source>
        <dbReference type="Pfam" id="PF01555"/>
    </source>
</evidence>
<keyword evidence="3" id="KW-0808">Transferase</keyword>
<dbReference type="PROSITE" id="PS00092">
    <property type="entry name" value="N6_MTASE"/>
    <property type="match status" value="1"/>
</dbReference>
<dbReference type="PANTHER" id="PTHR13370">
    <property type="entry name" value="RNA METHYLASE-RELATED"/>
    <property type="match status" value="1"/>
</dbReference>
<name>A4J2V3_DESRM</name>
<evidence type="ECO:0000256" key="2">
    <source>
        <dbReference type="ARBA" id="ARBA00022603"/>
    </source>
</evidence>
<dbReference type="GO" id="GO:0009307">
    <property type="term" value="P:DNA restriction-modification system"/>
    <property type="evidence" value="ECO:0007669"/>
    <property type="project" value="UniProtKB-KW"/>
</dbReference>
<dbReference type="Gene3D" id="3.40.50.150">
    <property type="entry name" value="Vaccinia Virus protein VP39"/>
    <property type="match status" value="1"/>
</dbReference>
<protein>
    <submittedName>
        <fullName evidence="6">DNA methylase N-4/N-6 domain protein</fullName>
    </submittedName>
</protein>
<dbReference type="RefSeq" id="WP_011877237.1">
    <property type="nucleotide sequence ID" value="NC_009253.1"/>
</dbReference>
<evidence type="ECO:0000313" key="7">
    <source>
        <dbReference type="Proteomes" id="UP000001556"/>
    </source>
</evidence>
<evidence type="ECO:0000256" key="4">
    <source>
        <dbReference type="ARBA" id="ARBA00022747"/>
    </source>
</evidence>
<reference evidence="6 7" key="1">
    <citation type="submission" date="2007-03" db="EMBL/GenBank/DDBJ databases">
        <title>Complete sequence of Desulfotomaculum reducens MI-1.</title>
        <authorList>
            <consortium name="US DOE Joint Genome Institute"/>
            <person name="Copeland A."/>
            <person name="Lucas S."/>
            <person name="Lapidus A."/>
            <person name="Barry K."/>
            <person name="Detter J.C."/>
            <person name="Glavina del Rio T."/>
            <person name="Hammon N."/>
            <person name="Israni S."/>
            <person name="Dalin E."/>
            <person name="Tice H."/>
            <person name="Pitluck S."/>
            <person name="Sims D."/>
            <person name="Brettin T."/>
            <person name="Bruce D."/>
            <person name="Han C."/>
            <person name="Tapia R."/>
            <person name="Schmutz J."/>
            <person name="Larimer F."/>
            <person name="Land M."/>
            <person name="Hauser L."/>
            <person name="Kyrpides N."/>
            <person name="Kim E."/>
            <person name="Tebo B.M."/>
            <person name="Richardson P."/>
        </authorList>
    </citation>
    <scope>NUCLEOTIDE SEQUENCE [LARGE SCALE GENOMIC DNA]</scope>
    <source>
        <strain evidence="6 7">MI-1</strain>
    </source>
</reference>
<dbReference type="Proteomes" id="UP000001556">
    <property type="component" value="Chromosome"/>
</dbReference>
<dbReference type="OrthoDB" id="9800801at2"/>
<dbReference type="GO" id="GO:0005737">
    <property type="term" value="C:cytoplasm"/>
    <property type="evidence" value="ECO:0007669"/>
    <property type="project" value="TreeGrafter"/>
</dbReference>
<dbReference type="REBASE" id="14934">
    <property type="entry name" value="M.DreMORF868P"/>
</dbReference>
<dbReference type="InterPro" id="IPR001091">
    <property type="entry name" value="RM_Methyltransferase"/>
</dbReference>
<dbReference type="KEGG" id="drm:Dred_0869"/>
<dbReference type="PRINTS" id="PR00508">
    <property type="entry name" value="S21N4MTFRASE"/>
</dbReference>
<dbReference type="InterPro" id="IPR002052">
    <property type="entry name" value="DNA_methylase_N6_adenine_CS"/>
</dbReference>
<dbReference type="GO" id="GO:0003677">
    <property type="term" value="F:DNA binding"/>
    <property type="evidence" value="ECO:0007669"/>
    <property type="project" value="InterPro"/>
</dbReference>
<dbReference type="GO" id="GO:0009007">
    <property type="term" value="F:site-specific DNA-methyltransferase (adenine-specific) activity"/>
    <property type="evidence" value="ECO:0007669"/>
    <property type="project" value="TreeGrafter"/>
</dbReference>
<keyword evidence="4" id="KW-0680">Restriction system</keyword>
<dbReference type="GO" id="GO:0032259">
    <property type="term" value="P:methylation"/>
    <property type="evidence" value="ECO:0007669"/>
    <property type="project" value="UniProtKB-KW"/>
</dbReference>
<dbReference type="PANTHER" id="PTHR13370:SF3">
    <property type="entry name" value="TRNA (GUANINE(10)-N2)-METHYLTRANSFERASE HOMOLOG"/>
    <property type="match status" value="1"/>
</dbReference>
<gene>
    <name evidence="6" type="ordered locus">Dred_0869</name>
</gene>
<keyword evidence="2 6" id="KW-0489">Methyltransferase</keyword>
<dbReference type="SUPFAM" id="SSF53335">
    <property type="entry name" value="S-adenosyl-L-methionine-dependent methyltransferases"/>
    <property type="match status" value="1"/>
</dbReference>
<sequence>MPILHWLDRDKTLTIANKIPFRLLEEDQQYSYGDNTPNMIIQGDNLEALKALLPYFAGQVKCIYIDPPYNIGAAFEHYDDNLEHSQWLQLIYPRLELLREFLSQDGSIWVSIDDSEAAYLKVIMDEIFGRKRFIACNVWQKRYSRENREAIGDVHEYIFTYAKNPDLFKKTRNMVPITEKQAKVYRNPNNDPLGRWRPVPMTAQEGHATPEQYYEVITPTGKVHKPPKGRCWGISKATYEDLLAKGRIYFGKTGNSQPNIIRYIWQVPGVAPWTWWPSEEVGHTDEAKKEIHALFGKIKAFDTPKPERLIQRIIHIATNPGDLIMDSFLGSGTTAAVAHKMGRRYIGVEMGEQAVTHVVPRLQKVVEGEQGGISNPVDWQGGGGFRFYRLGEPVFDSDGHLNSSVKFQALAAHIWFTETKIPYQGQADLPLLGIHNNVAYYLLYNGILGDKRPNGGNVLTNKLLAILPPYDGEKVIFGEATRLGEARLRELGITFKQTPYDLKMR</sequence>
<dbReference type="AlphaFoldDB" id="A4J2V3"/>